<dbReference type="GO" id="GO:0004222">
    <property type="term" value="F:metalloendopeptidase activity"/>
    <property type="evidence" value="ECO:0007669"/>
    <property type="project" value="InterPro"/>
</dbReference>
<proteinExistence type="inferred from homology"/>
<dbReference type="GO" id="GO:0005737">
    <property type="term" value="C:cytoplasm"/>
    <property type="evidence" value="ECO:0007669"/>
    <property type="project" value="UniProtKB-ARBA"/>
</dbReference>
<dbReference type="EMBL" id="HAEA01006350">
    <property type="protein sequence ID" value="SBQ34830.1"/>
    <property type="molecule type" value="Transcribed_RNA"/>
</dbReference>
<feature type="domain" description="Peptidase M16 C-terminal" evidence="9">
    <location>
        <begin position="455"/>
        <end position="639"/>
    </location>
</feature>
<comment type="similarity">
    <text evidence="1">Belongs to the peptidase M16 family.</text>
</comment>
<dbReference type="InterPro" id="IPR050626">
    <property type="entry name" value="Peptidase_M16"/>
</dbReference>
<keyword evidence="3" id="KW-0479">Metal-binding</keyword>
<accession>A0A1A8DKF6</accession>
<keyword evidence="4" id="KW-0378">Hydrolase</keyword>
<evidence type="ECO:0000256" key="1">
    <source>
        <dbReference type="ARBA" id="ARBA00007261"/>
    </source>
</evidence>
<feature type="compositionally biased region" description="Acidic residues" evidence="7">
    <location>
        <begin position="242"/>
        <end position="290"/>
    </location>
</feature>
<dbReference type="Pfam" id="PF00675">
    <property type="entry name" value="Peptidase_M16"/>
    <property type="match status" value="1"/>
</dbReference>
<feature type="region of interest" description="Disordered" evidence="7">
    <location>
        <begin position="1186"/>
        <end position="1206"/>
    </location>
</feature>
<dbReference type="InterPro" id="IPR001431">
    <property type="entry name" value="Pept_M16_Zn_BS"/>
</dbReference>
<dbReference type="Pfam" id="PF16187">
    <property type="entry name" value="Peptidase_M16_M"/>
    <property type="match status" value="1"/>
</dbReference>
<protein>
    <submittedName>
        <fullName evidence="12">Nardilysin (N-arginine dibasic convertase)</fullName>
    </submittedName>
</protein>
<dbReference type="InterPro" id="IPR011249">
    <property type="entry name" value="Metalloenz_LuxS/M16"/>
</dbReference>
<evidence type="ECO:0000256" key="6">
    <source>
        <dbReference type="ARBA" id="ARBA00023049"/>
    </source>
</evidence>
<evidence type="ECO:0000256" key="5">
    <source>
        <dbReference type="ARBA" id="ARBA00022833"/>
    </source>
</evidence>
<dbReference type="InterPro" id="IPR032632">
    <property type="entry name" value="Peptidase_M16_M"/>
</dbReference>
<evidence type="ECO:0000256" key="7">
    <source>
        <dbReference type="SAM" id="MobiDB-lite"/>
    </source>
</evidence>
<dbReference type="PROSITE" id="PS00143">
    <property type="entry name" value="INSULINASE"/>
    <property type="match status" value="1"/>
</dbReference>
<dbReference type="Pfam" id="PF05193">
    <property type="entry name" value="Peptidase_M16_C"/>
    <property type="match status" value="1"/>
</dbReference>
<dbReference type="GO" id="GO:0006508">
    <property type="term" value="P:proteolysis"/>
    <property type="evidence" value="ECO:0007669"/>
    <property type="project" value="UniProtKB-KW"/>
</dbReference>
<dbReference type="AlphaFoldDB" id="A0A1A8DKF6"/>
<evidence type="ECO:0000259" key="11">
    <source>
        <dbReference type="Pfam" id="PF22456"/>
    </source>
</evidence>
<evidence type="ECO:0000256" key="4">
    <source>
        <dbReference type="ARBA" id="ARBA00022801"/>
    </source>
</evidence>
<dbReference type="InterPro" id="IPR007863">
    <property type="entry name" value="Peptidase_M16_C"/>
</dbReference>
<gene>
    <name evidence="12" type="primary">NRD1</name>
</gene>
<dbReference type="InterPro" id="IPR011765">
    <property type="entry name" value="Pept_M16_N"/>
</dbReference>
<evidence type="ECO:0000256" key="3">
    <source>
        <dbReference type="ARBA" id="ARBA00022723"/>
    </source>
</evidence>
<dbReference type="Gene3D" id="3.30.830.10">
    <property type="entry name" value="Metalloenzyme, LuxS/M16 peptidase-like"/>
    <property type="match status" value="4"/>
</dbReference>
<sequence>MAEGAEKHARLQAVMCIISTIMESCPSTSTFYSTAAAKTQHNGMNNIIRLFLKKGLVNDLARVPHSLDLSSPNMANTVNAALKPLETLSRIVNQPSSLFGGKGGSTKSKTEHDTVGTARDSNSNTQDQGESGETEPVDGSHRVQGTDSDLMDGEAEGDTVVIAGQPEVLSTQAMQVENELVDLIDELLERDTGSVNSTIIVGRSAEDESQEDVLMDEAPSNISQASTLQANREDSMNILEPEDEEHTQEEDSSGSNDDEDSQDEEEEEEEEEEDDGESGDDSGDEDDEDEDGKKKKGNAEKQSAAALCVGVGSFSDPSDLPGLAHFLEHMVFMGSEKYPSENGFDAFLKKHGGSDNASTDCERTIFQFDVQRKSFKEALDRWAQFFICPLMIRDAIDREVEAVDSEYQLAKPSDSHRKEMLFGSLAKPGHPMGKFCWGNAQTLKQEPKKNKINVYKRLRAFWKKYYSAHYMTLAVQSKEKLDTLEEWVKEIFSKVPNNDLPKPEFSDLLDPFDTPAFCKLYRVVPVGKVQALNITWALPPQEKHYRVKPLHYISWLVGHEGTGSILSVLRKKCWALALYGGNSETGFDQNTTYSIFSISITLTDEGFQNFYQVTHLVFQYLKMLQTLGPQQRIYEEIQRIEANEFHYQEQIDPIEYVEDVCENMQLFPKEDFLTGDQLMFEYNPEVIGAALSLLTPERANLMLLSPGHEGRCPLREKWFGTQYSVEDIEQEWMQRWTVNMELSGDLHLPAENKFIATDFTLKPSDCPDSDFPVRIASSDEGCLWYKKDNKFKIPKAYIRFHLISPVIQQSAKNIVLFDLLVTILAHNLAEPAYEAEVAQLEHKLVASEHGLIIRVKGFNHKLPLLFHLIIDHLADFSASADVFSMFTEQLKKTYFNILIKPDKLGKDVRLLILEHSRWSMVEKYQALTAGLSMEELMEFSRSFRAELFAEGLVQGNFSSAESVQFLQYVTEKLQFAKLPAEVPVMFRVVEIPPKRHICKVKTLNKGDANSEVTVYYQSGPKSLREHTLMELLVMHMEEPCFDFLRTKETLGYHVYPTCRNTSGVLGFSVTVETQATKFNTELVEFKIEEFLVSFGEKLNALTEEAFNTQVTALVKLKECEDTHLGEEVDRNWTEVVTQQYVFDRLNREIDALKQISRTELVSWFQEHRGQNARQLSVHVVGFGAEESEEEGGKNQGEDKEELSDSTYGEVSKLTFLPASSKMADVISIMDVPTFTGGLPLFPYHKILK</sequence>
<feature type="region of interest" description="Disordered" evidence="7">
    <location>
        <begin position="96"/>
        <end position="152"/>
    </location>
</feature>
<feature type="domain" description="Peptidase M16 middle/third" evidence="10">
    <location>
        <begin position="645"/>
        <end position="926"/>
    </location>
</feature>
<dbReference type="GO" id="GO:0046872">
    <property type="term" value="F:metal ion binding"/>
    <property type="evidence" value="ECO:0007669"/>
    <property type="project" value="UniProtKB-KW"/>
</dbReference>
<organism evidence="12">
    <name type="scientific">Nothobranchius kadleci</name>
    <name type="common">African annual killifish</name>
    <dbReference type="NCBI Taxonomy" id="1051664"/>
    <lineage>
        <taxon>Eukaryota</taxon>
        <taxon>Metazoa</taxon>
        <taxon>Chordata</taxon>
        <taxon>Craniata</taxon>
        <taxon>Vertebrata</taxon>
        <taxon>Euteleostomi</taxon>
        <taxon>Actinopterygii</taxon>
        <taxon>Neopterygii</taxon>
        <taxon>Teleostei</taxon>
        <taxon>Neoteleostei</taxon>
        <taxon>Acanthomorphata</taxon>
        <taxon>Ovalentaria</taxon>
        <taxon>Atherinomorphae</taxon>
        <taxon>Cyprinodontiformes</taxon>
        <taxon>Nothobranchiidae</taxon>
        <taxon>Nothobranchius</taxon>
    </lineage>
</organism>
<dbReference type="FunFam" id="3.30.830.10:FF:000027">
    <property type="entry name" value="nardilysin isoform X1"/>
    <property type="match status" value="1"/>
</dbReference>
<keyword evidence="6" id="KW-0482">Metalloprotease</keyword>
<dbReference type="FunFam" id="3.30.830.10:FF:000005">
    <property type="entry name" value="nardilysin isoform X1"/>
    <property type="match status" value="1"/>
</dbReference>
<dbReference type="InterPro" id="IPR054734">
    <property type="entry name" value="PqqF-like_C_4"/>
</dbReference>
<feature type="region of interest" description="Disordered" evidence="7">
    <location>
        <begin position="242"/>
        <end position="302"/>
    </location>
</feature>
<feature type="compositionally biased region" description="Polar residues" evidence="7">
    <location>
        <begin position="119"/>
        <end position="129"/>
    </location>
</feature>
<keyword evidence="5" id="KW-0862">Zinc</keyword>
<name>A0A1A8DKF6_NOTKA</name>
<feature type="domain" description="Peptidase M16 N-terminal" evidence="8">
    <location>
        <begin position="299"/>
        <end position="428"/>
    </location>
</feature>
<evidence type="ECO:0000259" key="10">
    <source>
        <dbReference type="Pfam" id="PF16187"/>
    </source>
</evidence>
<reference evidence="12" key="1">
    <citation type="submission" date="2016-05" db="EMBL/GenBank/DDBJ databases">
        <authorList>
            <person name="Lavstsen T."/>
            <person name="Jespersen J.S."/>
        </authorList>
    </citation>
    <scope>NUCLEOTIDE SEQUENCE</scope>
    <source>
        <tissue evidence="12">Brain</tissue>
    </source>
</reference>
<dbReference type="PANTHER" id="PTHR43690:SF18">
    <property type="entry name" value="INSULIN-DEGRADING ENZYME-RELATED"/>
    <property type="match status" value="1"/>
</dbReference>
<evidence type="ECO:0000256" key="2">
    <source>
        <dbReference type="ARBA" id="ARBA00022670"/>
    </source>
</evidence>
<dbReference type="SUPFAM" id="SSF63411">
    <property type="entry name" value="LuxS/MPP-like metallohydrolase"/>
    <property type="match status" value="4"/>
</dbReference>
<dbReference type="PANTHER" id="PTHR43690">
    <property type="entry name" value="NARDILYSIN"/>
    <property type="match status" value="1"/>
</dbReference>
<dbReference type="Pfam" id="PF22456">
    <property type="entry name" value="PqqF-like_C_4"/>
    <property type="match status" value="1"/>
</dbReference>
<evidence type="ECO:0000259" key="9">
    <source>
        <dbReference type="Pfam" id="PF05193"/>
    </source>
</evidence>
<reference evidence="12" key="2">
    <citation type="submission" date="2016-06" db="EMBL/GenBank/DDBJ databases">
        <title>The genome of a short-lived fish provides insights into sex chromosome evolution and the genetic control of aging.</title>
        <authorList>
            <person name="Reichwald K."/>
            <person name="Felder M."/>
            <person name="Petzold A."/>
            <person name="Koch P."/>
            <person name="Groth M."/>
            <person name="Platzer M."/>
        </authorList>
    </citation>
    <scope>NUCLEOTIDE SEQUENCE</scope>
    <source>
        <tissue evidence="12">Brain</tissue>
    </source>
</reference>
<feature type="domain" description="Coenzyme PQQ synthesis protein F-like C-terminal lobe" evidence="11">
    <location>
        <begin position="1032"/>
        <end position="1132"/>
    </location>
</feature>
<evidence type="ECO:0000313" key="12">
    <source>
        <dbReference type="EMBL" id="SBQ34830.1"/>
    </source>
</evidence>
<keyword evidence="2" id="KW-0645">Protease</keyword>
<evidence type="ECO:0000259" key="8">
    <source>
        <dbReference type="Pfam" id="PF00675"/>
    </source>
</evidence>